<protein>
    <submittedName>
        <fullName evidence="1">Uncharacterized protein</fullName>
    </submittedName>
</protein>
<gene>
    <name evidence="1" type="ORF">DILT_LOCUS12294</name>
</gene>
<name>A0A3P7LZH3_DIBLA</name>
<dbReference type="EMBL" id="UYRU01065912">
    <property type="protein sequence ID" value="VDN16463.1"/>
    <property type="molecule type" value="Genomic_DNA"/>
</dbReference>
<reference evidence="1 2" key="1">
    <citation type="submission" date="2018-11" db="EMBL/GenBank/DDBJ databases">
        <authorList>
            <consortium name="Pathogen Informatics"/>
        </authorList>
    </citation>
    <scope>NUCLEOTIDE SEQUENCE [LARGE SCALE GENOMIC DNA]</scope>
</reference>
<keyword evidence="2" id="KW-1185">Reference proteome</keyword>
<evidence type="ECO:0000313" key="2">
    <source>
        <dbReference type="Proteomes" id="UP000281553"/>
    </source>
</evidence>
<dbReference type="Proteomes" id="UP000281553">
    <property type="component" value="Unassembled WGS sequence"/>
</dbReference>
<evidence type="ECO:0000313" key="1">
    <source>
        <dbReference type="EMBL" id="VDN16463.1"/>
    </source>
</evidence>
<accession>A0A3P7LZH3</accession>
<organism evidence="1 2">
    <name type="scientific">Dibothriocephalus latus</name>
    <name type="common">Fish tapeworm</name>
    <name type="synonym">Diphyllobothrium latum</name>
    <dbReference type="NCBI Taxonomy" id="60516"/>
    <lineage>
        <taxon>Eukaryota</taxon>
        <taxon>Metazoa</taxon>
        <taxon>Spiralia</taxon>
        <taxon>Lophotrochozoa</taxon>
        <taxon>Platyhelminthes</taxon>
        <taxon>Cestoda</taxon>
        <taxon>Eucestoda</taxon>
        <taxon>Diphyllobothriidea</taxon>
        <taxon>Diphyllobothriidae</taxon>
        <taxon>Dibothriocephalus</taxon>
    </lineage>
</organism>
<dbReference type="AlphaFoldDB" id="A0A3P7LZH3"/>
<sequence length="141" mass="15546">MLSSVIPLKRSVFVGHGIHDFGCSLRRPIVKPGEENAVDIYMKTLSRVRIQLLGPSGSITKQDIDEPTAVIPLSIPGEKIGRHTYHVKAVGEVDEKNCSVTEEVRSLIENIEITVKEPFVGPPGKLLAAPRFVVHNMYTCM</sequence>
<proteinExistence type="predicted"/>